<dbReference type="SUPFAM" id="SSF47095">
    <property type="entry name" value="HMG-box"/>
    <property type="match status" value="1"/>
</dbReference>
<keyword evidence="5 6" id="KW-0539">Nucleus</keyword>
<evidence type="ECO:0000256" key="1">
    <source>
        <dbReference type="ARBA" id="ARBA00022553"/>
    </source>
</evidence>
<dbReference type="OrthoDB" id="2377365at2759"/>
<feature type="compositionally biased region" description="Basic and acidic residues" evidence="7">
    <location>
        <begin position="862"/>
        <end position="871"/>
    </location>
</feature>
<feature type="compositionally biased region" description="Basic and acidic residues" evidence="7">
    <location>
        <begin position="234"/>
        <end position="246"/>
    </location>
</feature>
<dbReference type="PANTHER" id="PTHR13059:SF13">
    <property type="entry name" value="PROTEIN CAPICUA HOMOLOG"/>
    <property type="match status" value="1"/>
</dbReference>
<dbReference type="InterPro" id="IPR058607">
    <property type="entry name" value="HMG-box_Cic-like"/>
</dbReference>
<evidence type="ECO:0000259" key="8">
    <source>
        <dbReference type="PROSITE" id="PS50118"/>
    </source>
</evidence>
<feature type="compositionally biased region" description="Acidic residues" evidence="7">
    <location>
        <begin position="305"/>
        <end position="321"/>
    </location>
</feature>
<feature type="region of interest" description="Disordered" evidence="7">
    <location>
        <begin position="196"/>
        <end position="253"/>
    </location>
</feature>
<sequence length="1259" mass="139655">MRVMGYAAAAAVAALNSSDSKYSTSSMSREHGSSRAQINSFTSTGLLSSSTPSLFITPSIFTPYKLTPFLPTSKSSTITPEMSASTSTTEVILASSSTTTAMMSTTTTTTTAISQQSAFSLPLTSIHFNDRYDSSIVPAAVGTQITSVPLQNPAFTHIIFNNPAGQMPSIQTPLALLPILTDSISVRDTSLKNQDVSRFPSDNLPDAWNNSTTTEKEMNSDFDKGHNSGNHYCDNGRKSPGHHESNSYKCSTSLSDSSQLTISVDIKPGQSVEMDNTTNYNKYCKEVSHEMCSPVLTENLREDGADDNAAADDDDNNDVDSENQLNFTTSETDSSTHSNTNSFKLFDDSVHSEVQLSTISLLNKSNKERKHVRRPMNAFIIFSMRHRSEVHRLYPNKDNRVASQILGDWWYHLDASEKAPYQQLARELKAAHFQSFPNWKWSSKQRRSSESGSNKKQYLTHHRSETSTPVCDSDNLLLKNTLSVGNNSNLLSVACSEINDSNSVLTNSATNRKSTVALPQSNRKNDGVINQNNNCHDDNPNCIEVKSFTVDNDYKYTPNGLDLLLHAVQYLDKENNNLLNSELSQFPPIVNVDLDDPRCFQINMNKSDIFCKDNCKIANSPDNDELKDKNHLSMLTFESPQTDTRVTHDKEPISPNSSVNSFVMSSNEYTLSNLSSTVSPASTACTPISQCPIEKPLNSVNSQSPNDLLKNNSPCNNSAYNSATDLYHPITLTLPKVVVYSDTLLVGVAENALLYPLPANTEPMLVSPSSSLPSSCGSFTAVKSSSLTSTNEQPIENSCETSVSNLASVSNIISSENNLNTDIPNHQNPTIQPINDRCSQLASCEEEKCTQFNSNENLSKSSTDENHESRKIASSKSKPPPLKLECDLFHSKSINENMEQCNKSTGKSTLCEPFSADAANRCCKRKFNETTENVLAQINFRHRFSYLPKFIPNTITAAPPQRVSSLIPTDQLPMLSSGPCFYSESIQTGSVTPTPSIDTNQQWCRLISPNSHLSDSENIHQNFSPKKLDADKSIQCSEDNVFFGANFPNINEFKLTNSLNPPICNSSSQSTLNNQLSRNHPIAPKTHYKSPLNQKLSMMIPHLTETNIANSKSILHIRRKLVLQLFQEYGLFPSIPAITHFQQRYASYFSSRQALQLKIREIRRRIMQADSSLFQKTTKNIYRHSNDKKKSPDNDDDNNNDEDEEEEEIELAKIECSLRTLSKHSIPIIKANNNRNEYVNRCCSNNTGTHSSLPNPLVV</sequence>
<keyword evidence="10" id="KW-1185">Reference proteome</keyword>
<name>A0A4Z2D9N9_SCHJA</name>
<dbReference type="GO" id="GO:0005634">
    <property type="term" value="C:nucleus"/>
    <property type="evidence" value="ECO:0007669"/>
    <property type="project" value="UniProtKB-UniRule"/>
</dbReference>
<dbReference type="SMART" id="SM00398">
    <property type="entry name" value="HMG"/>
    <property type="match status" value="1"/>
</dbReference>
<dbReference type="Pfam" id="PF25981">
    <property type="entry name" value="HTH_Cic_C"/>
    <property type="match status" value="1"/>
</dbReference>
<feature type="domain" description="HMG box" evidence="8">
    <location>
        <begin position="372"/>
        <end position="440"/>
    </location>
</feature>
<dbReference type="CDD" id="cd21990">
    <property type="entry name" value="HMG-box_CIC-like"/>
    <property type="match status" value="1"/>
</dbReference>
<evidence type="ECO:0000256" key="3">
    <source>
        <dbReference type="ARBA" id="ARBA00023125"/>
    </source>
</evidence>
<dbReference type="InterPro" id="IPR036910">
    <property type="entry name" value="HMG_box_dom_sf"/>
</dbReference>
<dbReference type="Proteomes" id="UP000311919">
    <property type="component" value="Unassembled WGS sequence"/>
</dbReference>
<keyword evidence="3 6" id="KW-0238">DNA-binding</keyword>
<dbReference type="PROSITE" id="PS50118">
    <property type="entry name" value="HMG_BOX_2"/>
    <property type="match status" value="1"/>
</dbReference>
<dbReference type="InterPro" id="IPR052412">
    <property type="entry name" value="CC-Dev_Transcription_Reg"/>
</dbReference>
<dbReference type="Gene3D" id="1.10.30.10">
    <property type="entry name" value="High mobility group box domain"/>
    <property type="match status" value="1"/>
</dbReference>
<evidence type="ECO:0000256" key="7">
    <source>
        <dbReference type="SAM" id="MobiDB-lite"/>
    </source>
</evidence>
<feature type="region of interest" description="Disordered" evidence="7">
    <location>
        <begin position="855"/>
        <end position="879"/>
    </location>
</feature>
<dbReference type="GO" id="GO:0000981">
    <property type="term" value="F:DNA-binding transcription factor activity, RNA polymerase II-specific"/>
    <property type="evidence" value="ECO:0007669"/>
    <property type="project" value="TreeGrafter"/>
</dbReference>
<feature type="compositionally biased region" description="Polar residues" evidence="7">
    <location>
        <begin position="322"/>
        <end position="338"/>
    </location>
</feature>
<evidence type="ECO:0000256" key="2">
    <source>
        <dbReference type="ARBA" id="ARBA00023015"/>
    </source>
</evidence>
<organism evidence="9 10">
    <name type="scientific">Schistosoma japonicum</name>
    <name type="common">Blood fluke</name>
    <dbReference type="NCBI Taxonomy" id="6182"/>
    <lineage>
        <taxon>Eukaryota</taxon>
        <taxon>Metazoa</taxon>
        <taxon>Spiralia</taxon>
        <taxon>Lophotrochozoa</taxon>
        <taxon>Platyhelminthes</taxon>
        <taxon>Trematoda</taxon>
        <taxon>Digenea</taxon>
        <taxon>Strigeidida</taxon>
        <taxon>Schistosomatoidea</taxon>
        <taxon>Schistosomatidae</taxon>
        <taxon>Schistosoma</taxon>
    </lineage>
</organism>
<dbReference type="EMBL" id="SKCS01000199">
    <property type="protein sequence ID" value="TNN13118.1"/>
    <property type="molecule type" value="Genomic_DNA"/>
</dbReference>
<evidence type="ECO:0000256" key="6">
    <source>
        <dbReference type="PROSITE-ProRule" id="PRU00267"/>
    </source>
</evidence>
<keyword evidence="1" id="KW-0597">Phosphoprotein</keyword>
<feature type="region of interest" description="Disordered" evidence="7">
    <location>
        <begin position="444"/>
        <end position="470"/>
    </location>
</feature>
<feature type="region of interest" description="Disordered" evidence="7">
    <location>
        <begin position="305"/>
        <end position="338"/>
    </location>
</feature>
<gene>
    <name evidence="9" type="ORF">EWB00_003153</name>
</gene>
<evidence type="ECO:0000313" key="9">
    <source>
        <dbReference type="EMBL" id="TNN13118.1"/>
    </source>
</evidence>
<dbReference type="AlphaFoldDB" id="A0A4Z2D9N9"/>
<evidence type="ECO:0000256" key="5">
    <source>
        <dbReference type="ARBA" id="ARBA00023242"/>
    </source>
</evidence>
<feature type="compositionally biased region" description="Basic and acidic residues" evidence="7">
    <location>
        <begin position="1184"/>
        <end position="1193"/>
    </location>
</feature>
<dbReference type="InterPro" id="IPR009071">
    <property type="entry name" value="HMG_box_dom"/>
</dbReference>
<reference evidence="9 10" key="1">
    <citation type="submission" date="2019-03" db="EMBL/GenBank/DDBJ databases">
        <title>An improved genome assembly of the fluke Schistosoma japonicum.</title>
        <authorList>
            <person name="Hu W."/>
            <person name="Luo F."/>
            <person name="Yin M."/>
            <person name="Mo X."/>
            <person name="Sun C."/>
            <person name="Wu Q."/>
            <person name="Zhu B."/>
            <person name="Xiang M."/>
            <person name="Wang J."/>
            <person name="Wang Y."/>
            <person name="Zhang T."/>
            <person name="Xu B."/>
            <person name="Zheng H."/>
            <person name="Feng Z."/>
        </authorList>
    </citation>
    <scope>NUCLEOTIDE SEQUENCE [LARGE SCALE GENOMIC DNA]</scope>
    <source>
        <strain evidence="9">HuSjv2</strain>
        <tissue evidence="9">Worms</tissue>
    </source>
</reference>
<dbReference type="STRING" id="6182.A0A4Z2D9N9"/>
<evidence type="ECO:0000256" key="4">
    <source>
        <dbReference type="ARBA" id="ARBA00023163"/>
    </source>
</evidence>
<proteinExistence type="predicted"/>
<comment type="caution">
    <text evidence="9">The sequence shown here is derived from an EMBL/GenBank/DDBJ whole genome shotgun (WGS) entry which is preliminary data.</text>
</comment>
<accession>A0A4Z2D9N9</accession>
<feature type="DNA-binding region" description="HMG box" evidence="6">
    <location>
        <begin position="372"/>
        <end position="440"/>
    </location>
</feature>
<dbReference type="InterPro" id="IPR058606">
    <property type="entry name" value="HTH_Cic_C"/>
</dbReference>
<dbReference type="GO" id="GO:0000977">
    <property type="term" value="F:RNA polymerase II transcription regulatory region sequence-specific DNA binding"/>
    <property type="evidence" value="ECO:0007669"/>
    <property type="project" value="TreeGrafter"/>
</dbReference>
<dbReference type="PANTHER" id="PTHR13059">
    <property type="entry name" value="HMG-BOX TRANSCRIPTION FACTOR BBX"/>
    <property type="match status" value="1"/>
</dbReference>
<keyword evidence="2" id="KW-0805">Transcription regulation</keyword>
<feature type="region of interest" description="Disordered" evidence="7">
    <location>
        <begin position="1177"/>
        <end position="1208"/>
    </location>
</feature>
<feature type="compositionally biased region" description="Acidic residues" evidence="7">
    <location>
        <begin position="1194"/>
        <end position="1208"/>
    </location>
</feature>
<dbReference type="Pfam" id="PF00505">
    <property type="entry name" value="HMG_box"/>
    <property type="match status" value="1"/>
</dbReference>
<protein>
    <submittedName>
        <fullName evidence="9">Protein capicua</fullName>
    </submittedName>
</protein>
<keyword evidence="4" id="KW-0804">Transcription</keyword>
<feature type="compositionally biased region" description="Basic and acidic residues" evidence="7">
    <location>
        <begin position="214"/>
        <end position="226"/>
    </location>
</feature>
<evidence type="ECO:0000313" key="10">
    <source>
        <dbReference type="Proteomes" id="UP000311919"/>
    </source>
</evidence>